<dbReference type="InterPro" id="IPR000868">
    <property type="entry name" value="Isochorismatase-like_dom"/>
</dbReference>
<dbReference type="PANTHER" id="PTHR43540">
    <property type="entry name" value="PEROXYUREIDOACRYLATE/UREIDOACRYLATE AMIDOHYDROLASE-RELATED"/>
    <property type="match status" value="1"/>
</dbReference>
<feature type="domain" description="Isochorismatase-like" evidence="2">
    <location>
        <begin position="8"/>
        <end position="194"/>
    </location>
</feature>
<evidence type="ECO:0000256" key="1">
    <source>
        <dbReference type="ARBA" id="ARBA00022801"/>
    </source>
</evidence>
<dbReference type="SUPFAM" id="SSF52499">
    <property type="entry name" value="Isochorismatase-like hydrolases"/>
    <property type="match status" value="1"/>
</dbReference>
<reference evidence="3 4" key="1">
    <citation type="submission" date="2023-04" db="EMBL/GenBank/DDBJ databases">
        <title>Novel Pseudoalteromonas species isolated from Pacific coral.</title>
        <authorList>
            <person name="Videau P."/>
            <person name="Shlafstein M.D."/>
            <person name="Oline D.K."/>
            <person name="Strangman W.K."/>
            <person name="Hahnke R.L."/>
            <person name="Saw J.H."/>
            <person name="Ushijima B."/>
        </authorList>
    </citation>
    <scope>NUCLEOTIDE SEQUENCE [LARGE SCALE GENOMIC DNA]</scope>
    <source>
        <strain evidence="3 4">LMG 14908</strain>
    </source>
</reference>
<dbReference type="CDD" id="cd00431">
    <property type="entry name" value="cysteine_hydrolases"/>
    <property type="match status" value="1"/>
</dbReference>
<dbReference type="Pfam" id="PF00857">
    <property type="entry name" value="Isochorismatase"/>
    <property type="match status" value="1"/>
</dbReference>
<dbReference type="EC" id="3.-.-.-" evidence="3"/>
<dbReference type="Proteomes" id="UP001242314">
    <property type="component" value="Unassembled WGS sequence"/>
</dbReference>
<proteinExistence type="predicted"/>
<evidence type="ECO:0000259" key="2">
    <source>
        <dbReference type="Pfam" id="PF00857"/>
    </source>
</evidence>
<gene>
    <name evidence="3" type="ORF">QDH73_07920</name>
</gene>
<dbReference type="InterPro" id="IPR036380">
    <property type="entry name" value="Isochorismatase-like_sf"/>
</dbReference>
<keyword evidence="4" id="KW-1185">Reference proteome</keyword>
<dbReference type="GO" id="GO:0016787">
    <property type="term" value="F:hydrolase activity"/>
    <property type="evidence" value="ECO:0007669"/>
    <property type="project" value="UniProtKB-KW"/>
</dbReference>
<dbReference type="RefSeq" id="WP_238719451.1">
    <property type="nucleotide sequence ID" value="NZ_JASGWX010000005.1"/>
</dbReference>
<evidence type="ECO:0000313" key="4">
    <source>
        <dbReference type="Proteomes" id="UP001242314"/>
    </source>
</evidence>
<comment type="caution">
    <text evidence="3">The sequence shown here is derived from an EMBL/GenBank/DDBJ whole genome shotgun (WGS) entry which is preliminary data.</text>
</comment>
<protein>
    <submittedName>
        <fullName evidence="3">Isochorismatase family cysteine hydrolase</fullName>
        <ecNumber evidence="3">3.-.-.-</ecNumber>
    </submittedName>
</protein>
<dbReference type="EMBL" id="JASGWX010000005">
    <property type="protein sequence ID" value="MDP4483943.1"/>
    <property type="molecule type" value="Genomic_DNA"/>
</dbReference>
<organism evidence="3 4">
    <name type="scientific">Pseudoalteromonas distincta</name>
    <dbReference type="NCBI Taxonomy" id="77608"/>
    <lineage>
        <taxon>Bacteria</taxon>
        <taxon>Pseudomonadati</taxon>
        <taxon>Pseudomonadota</taxon>
        <taxon>Gammaproteobacteria</taxon>
        <taxon>Alteromonadales</taxon>
        <taxon>Pseudoalteromonadaceae</taxon>
        <taxon>Pseudoalteromonas</taxon>
    </lineage>
</organism>
<sequence length="204" mass="22491">MMYDFSKTALILIGFQNDYFSPKGILYDVVEESSRITGVVENTLSLLAACAEQFALVVNTPIHFTQNYSELKNPIGILKAIADVGAFKAGSYGAQTIEQLDFFSNVIEVVPGKRGLNAFTHTALAQKLKEHGVTNVILAGTVTSICIDSTARTAVELGFNVTILSDCTSSRTPFEQTFYCEEVFPLYARVCDSKTFIKHWREHG</sequence>
<evidence type="ECO:0000313" key="3">
    <source>
        <dbReference type="EMBL" id="MDP4483943.1"/>
    </source>
</evidence>
<dbReference type="Gene3D" id="3.40.50.850">
    <property type="entry name" value="Isochorismatase-like"/>
    <property type="match status" value="1"/>
</dbReference>
<name>A0ABT9GDU0_9GAMM</name>
<dbReference type="InterPro" id="IPR050272">
    <property type="entry name" value="Isochorismatase-like_hydrls"/>
</dbReference>
<keyword evidence="1 3" id="KW-0378">Hydrolase</keyword>
<dbReference type="PANTHER" id="PTHR43540:SF16">
    <property type="entry name" value="ISOCHORISMATASE-LIKE DOMAIN-CONTAINING PROTEIN"/>
    <property type="match status" value="1"/>
</dbReference>
<accession>A0ABT9GDU0</accession>